<gene>
    <name evidence="4" type="ORF">QGN29_01375</name>
</gene>
<keyword evidence="2" id="KW-0521">NADP</keyword>
<dbReference type="PANTHER" id="PTHR43618">
    <property type="entry name" value="7-ALPHA-HYDROXYSTEROID DEHYDROGENASE"/>
    <property type="match status" value="1"/>
</dbReference>
<dbReference type="InterPro" id="IPR020904">
    <property type="entry name" value="Sc_DH/Rdtase_CS"/>
</dbReference>
<dbReference type="SUPFAM" id="SSF51735">
    <property type="entry name" value="NAD(P)-binding Rossmann-fold domains"/>
    <property type="match status" value="1"/>
</dbReference>
<evidence type="ECO:0000313" key="4">
    <source>
        <dbReference type="EMBL" id="WND03014.1"/>
    </source>
</evidence>
<comment type="similarity">
    <text evidence="1">Belongs to the short-chain dehydrogenases/reductases (SDR) family.</text>
</comment>
<proteinExistence type="inferred from homology"/>
<reference evidence="4" key="1">
    <citation type="submission" date="2023-04" db="EMBL/GenBank/DDBJ databases">
        <title>Complete genome sequence of Temperatibacter marinus.</title>
        <authorList>
            <person name="Rong J.-C."/>
            <person name="Yi M.-L."/>
            <person name="Zhao Q."/>
        </authorList>
    </citation>
    <scope>NUCLEOTIDE SEQUENCE</scope>
    <source>
        <strain evidence="4">NBRC 110045</strain>
    </source>
</reference>
<dbReference type="AlphaFoldDB" id="A0AA52EIP3"/>
<dbReference type="EMBL" id="CP123872">
    <property type="protein sequence ID" value="WND03014.1"/>
    <property type="molecule type" value="Genomic_DNA"/>
</dbReference>
<dbReference type="InterPro" id="IPR036291">
    <property type="entry name" value="NAD(P)-bd_dom_sf"/>
</dbReference>
<dbReference type="Proteomes" id="UP001268683">
    <property type="component" value="Chromosome"/>
</dbReference>
<evidence type="ECO:0000313" key="5">
    <source>
        <dbReference type="Proteomes" id="UP001268683"/>
    </source>
</evidence>
<dbReference type="PRINTS" id="PR00080">
    <property type="entry name" value="SDRFAMILY"/>
</dbReference>
<sequence length="268" mass="28235">MLASENLFNVSGKTALVTGGASGLGAMITQALVMAGCQVFISSRKLADLQAYAAEMDKIKPGKVIPIAADLSSGEGTINLVEALKVQTDRLDILINNSGCTWGEELEKFPRHAWDKVLNLNVTAMADLTRLCLPLLKSKAAFNAPSRVINIGSIMGTKATPSVTGSVGAYSYTVSKGAVHHLTKLYSNELAPENITVNAIAPGPFPSRIMAFATDTEDKKDQLAQQIPLGRIGEENDMAGTILWLCSRAGAYITGAIIPLDGGMSATP</sequence>
<evidence type="ECO:0000256" key="2">
    <source>
        <dbReference type="ARBA" id="ARBA00022857"/>
    </source>
</evidence>
<dbReference type="KEGG" id="tmk:QGN29_01375"/>
<name>A0AA52EIP3_9PROT</name>
<dbReference type="PANTHER" id="PTHR43618:SF8">
    <property type="entry name" value="7ALPHA-HYDROXYSTEROID DEHYDROGENASE"/>
    <property type="match status" value="1"/>
</dbReference>
<dbReference type="InterPro" id="IPR052178">
    <property type="entry name" value="Sec_Metab_Biosynth_SDR"/>
</dbReference>
<dbReference type="GO" id="GO:0016491">
    <property type="term" value="F:oxidoreductase activity"/>
    <property type="evidence" value="ECO:0007669"/>
    <property type="project" value="UniProtKB-KW"/>
</dbReference>
<dbReference type="PRINTS" id="PR00081">
    <property type="entry name" value="GDHRDH"/>
</dbReference>
<evidence type="ECO:0000256" key="1">
    <source>
        <dbReference type="ARBA" id="ARBA00006484"/>
    </source>
</evidence>
<dbReference type="InterPro" id="IPR002347">
    <property type="entry name" value="SDR_fam"/>
</dbReference>
<dbReference type="RefSeq" id="WP_310798860.1">
    <property type="nucleotide sequence ID" value="NZ_CP123872.1"/>
</dbReference>
<dbReference type="PROSITE" id="PS00061">
    <property type="entry name" value="ADH_SHORT"/>
    <property type="match status" value="1"/>
</dbReference>
<keyword evidence="5" id="KW-1185">Reference proteome</keyword>
<dbReference type="Gene3D" id="3.40.50.720">
    <property type="entry name" value="NAD(P)-binding Rossmann-like Domain"/>
    <property type="match status" value="1"/>
</dbReference>
<evidence type="ECO:0000256" key="3">
    <source>
        <dbReference type="ARBA" id="ARBA00023002"/>
    </source>
</evidence>
<accession>A0AA52EIP3</accession>
<protein>
    <submittedName>
        <fullName evidence="4">SDR family oxidoreductase</fullName>
    </submittedName>
</protein>
<dbReference type="FunFam" id="3.40.50.720:FF:000084">
    <property type="entry name" value="Short-chain dehydrogenase reductase"/>
    <property type="match status" value="1"/>
</dbReference>
<keyword evidence="3" id="KW-0560">Oxidoreductase</keyword>
<dbReference type="Pfam" id="PF13561">
    <property type="entry name" value="adh_short_C2"/>
    <property type="match status" value="1"/>
</dbReference>
<organism evidence="4 5">
    <name type="scientific">Temperatibacter marinus</name>
    <dbReference type="NCBI Taxonomy" id="1456591"/>
    <lineage>
        <taxon>Bacteria</taxon>
        <taxon>Pseudomonadati</taxon>
        <taxon>Pseudomonadota</taxon>
        <taxon>Alphaproteobacteria</taxon>
        <taxon>Kordiimonadales</taxon>
        <taxon>Temperatibacteraceae</taxon>
        <taxon>Temperatibacter</taxon>
    </lineage>
</organism>